<dbReference type="InterPro" id="IPR007110">
    <property type="entry name" value="Ig-like_dom"/>
</dbReference>
<dbReference type="PANTHER" id="PTHR10127">
    <property type="entry name" value="DISCOIDIN, CUB, EGF, LAMININ , AND ZINC METALLOPROTEASE DOMAIN CONTAINING"/>
    <property type="match status" value="1"/>
</dbReference>
<dbReference type="Gene3D" id="2.60.40.10">
    <property type="entry name" value="Immunoglobulins"/>
    <property type="match status" value="4"/>
</dbReference>
<accession>A0A7W8DNA2</accession>
<dbReference type="PROSITE" id="PS51864">
    <property type="entry name" value="ASTACIN"/>
    <property type="match status" value="1"/>
</dbReference>
<dbReference type="RefSeq" id="WP_184205108.1">
    <property type="nucleotide sequence ID" value="NZ_JACHIF010000001.1"/>
</dbReference>
<dbReference type="PROSITE" id="PS50835">
    <property type="entry name" value="IG_LIKE"/>
    <property type="match status" value="2"/>
</dbReference>
<feature type="binding site" evidence="1">
    <location>
        <position position="149"/>
    </location>
    <ligand>
        <name>Zn(2+)</name>
        <dbReference type="ChEBI" id="CHEBI:29105"/>
        <note>catalytic</note>
    </ligand>
</feature>
<evidence type="ECO:0000256" key="1">
    <source>
        <dbReference type="PROSITE-ProRule" id="PRU01211"/>
    </source>
</evidence>
<comment type="caution">
    <text evidence="5">The sequence shown here is derived from an EMBL/GenBank/DDBJ whole genome shotgun (WGS) entry which is preliminary data.</text>
</comment>
<dbReference type="GO" id="GO:0006508">
    <property type="term" value="P:proteolysis"/>
    <property type="evidence" value="ECO:0007669"/>
    <property type="project" value="UniProtKB-KW"/>
</dbReference>
<feature type="domain" description="Ig-like" evidence="3">
    <location>
        <begin position="1972"/>
        <end position="2068"/>
    </location>
</feature>
<dbReference type="InterPro" id="IPR013783">
    <property type="entry name" value="Ig-like_fold"/>
</dbReference>
<dbReference type="InterPro" id="IPR008969">
    <property type="entry name" value="CarboxyPept-like_regulatory"/>
</dbReference>
<dbReference type="InterPro" id="IPR003599">
    <property type="entry name" value="Ig_sub"/>
</dbReference>
<proteinExistence type="predicted"/>
<dbReference type="Gene3D" id="3.40.390.10">
    <property type="entry name" value="Collagenase (Catalytic Domain)"/>
    <property type="match status" value="1"/>
</dbReference>
<organism evidence="5 6">
    <name type="scientific">Prosthecobacter dejongeii</name>
    <dbReference type="NCBI Taxonomy" id="48465"/>
    <lineage>
        <taxon>Bacteria</taxon>
        <taxon>Pseudomonadati</taxon>
        <taxon>Verrucomicrobiota</taxon>
        <taxon>Verrucomicrobiia</taxon>
        <taxon>Verrucomicrobiales</taxon>
        <taxon>Verrucomicrobiaceae</taxon>
        <taxon>Prosthecobacter</taxon>
    </lineage>
</organism>
<feature type="binding site" evidence="1">
    <location>
        <position position="139"/>
    </location>
    <ligand>
        <name>Zn(2+)</name>
        <dbReference type="ChEBI" id="CHEBI:29105"/>
        <note>catalytic</note>
    </ligand>
</feature>
<dbReference type="SUPFAM" id="SSF55486">
    <property type="entry name" value="Metalloproteases ('zincins'), catalytic domain"/>
    <property type="match status" value="1"/>
</dbReference>
<dbReference type="GO" id="GO:0004222">
    <property type="term" value="F:metalloendopeptidase activity"/>
    <property type="evidence" value="ECO:0007669"/>
    <property type="project" value="UniProtKB-UniRule"/>
</dbReference>
<evidence type="ECO:0000313" key="6">
    <source>
        <dbReference type="Proteomes" id="UP000534294"/>
    </source>
</evidence>
<name>A0A7W8DNA2_9BACT</name>
<dbReference type="SMART" id="SM00408">
    <property type="entry name" value="IGc2"/>
    <property type="match status" value="1"/>
</dbReference>
<comment type="caution">
    <text evidence="1">Lacks conserved residue(s) required for the propagation of feature annotation.</text>
</comment>
<dbReference type="SUPFAM" id="SSF49464">
    <property type="entry name" value="Carboxypeptidase regulatory domain-like"/>
    <property type="match status" value="1"/>
</dbReference>
<dbReference type="SMART" id="SM00235">
    <property type="entry name" value="ZnMc"/>
    <property type="match status" value="1"/>
</dbReference>
<keyword evidence="1" id="KW-0482">Metalloprotease</keyword>
<keyword evidence="2" id="KW-0732">Signal</keyword>
<dbReference type="EMBL" id="JACHIF010000001">
    <property type="protein sequence ID" value="MBB5036334.1"/>
    <property type="molecule type" value="Genomic_DNA"/>
</dbReference>
<evidence type="ECO:0000256" key="2">
    <source>
        <dbReference type="SAM" id="SignalP"/>
    </source>
</evidence>
<dbReference type="InterPro" id="IPR024079">
    <property type="entry name" value="MetalloPept_cat_dom_sf"/>
</dbReference>
<evidence type="ECO:0000259" key="3">
    <source>
        <dbReference type="PROSITE" id="PS50835"/>
    </source>
</evidence>
<protein>
    <submittedName>
        <fullName evidence="5">Uncharacterized protein</fullName>
    </submittedName>
</protein>
<keyword evidence="1" id="KW-0378">Hydrolase</keyword>
<feature type="chain" id="PRO_5030970329" evidence="2">
    <location>
        <begin position="24"/>
        <end position="2544"/>
    </location>
</feature>
<keyword evidence="6" id="KW-1185">Reference proteome</keyword>
<feature type="signal peptide" evidence="2">
    <location>
        <begin position="1"/>
        <end position="23"/>
    </location>
</feature>
<dbReference type="InterPro" id="IPR001506">
    <property type="entry name" value="Peptidase_M12A"/>
</dbReference>
<sequence>MRTLSLFALVAAAFFCLPLSSEAGAIKYKNTPGDMSWPGGRVPYVFNSDITSAEKLVFFRCVRAWQRFGNVRFVPTTESGFHQSPEGNYLLVQRNDLRFFDVVKDVNYAWIGRSGNIGFPNALMQPMSIHNWDGETVVHEMGHTLGFIHEHMREDRNTYVRVDYDQINGFTRINFDMERATLHTTYDYDSIMHYPATAFRDTWKTGLCMEALVDPSKTGTMGYSTHFKPHPEEWKVGDEIGKITSLLSDGDRETIYDEYGTSTEVRGVIKTPDGKPLSGVRATLVAVGSGHDEQAFVDLLGETGERQVRTNSKGEFFFRGVPSGSFKIQLSKSKFTFSPSESTFQGGSAPILVHLFDATHTDSTPPNPSFTVPPQAPPDAVGFEPATYKAYPTLSGEAHDTGGSGLNRIQLAMDNGGRWWNWSTHSYGAPGATFNEATDALPHTTFDSAGKWTLPADQLDNLPDGTHHLQIRAGDFSNNYSPWEEVNFTLDRNLPVVTADAPPAAEFFDFETLNLGGTVTDATDPNPTVTITLIKSAGSKYWDGKNWVDSSADPKTLRPAEVSGGRWKPAAVDTLPRRSDLSPGNYIVLVKAKDKAGNFNLLPTGIDGLVRSAVDTTVPDVAITPSFHGQRYAVHEMPTLIGTANDEQSYVKGVRVYLMRLVPGMNGAPNGFRYWTGFEWSPVSPNTPPHLEVTYNSTTHVWSAPPSREWGDPATDVRLPTGAAELPDGTYKVQATAFNREEPQGTRLVEETFYIATAPPQVTITRPAHNGFAKAGWTIGGTVSDPSGTGYDNGRMSFTLVNIGTGKFWNGDEWQDNMVALEVDITNNTWTYDGSGAHAQLPPGEGQYAISATVTDRNGNISRPISGGNQILFRADLTPPVCEIAGPTNNAIITTSPILPSSFHGTASDASGQPQVTLFLRRLKDNYFWSGPGTGNGWKDDAQDAILTSAYAGGGQSEAWALQTEFPCLNQFYWGMPNGAYVLTAVAKDAAGNTTQRDVNVTVNYNPPWLRPQDALARFNVHQTAPVAGSTVTSELAQTFTPWLDGQPGNGGYLTPRSFGLDATGNFYVTNNMSQRQIFGANEYWVDHGVIQRVGPNGWRRQRMVEQVIAGSDVFYYERWSPGGPAIPITAGEFSVLSTTLVKGCTDAAGNTYAAFELTDYSPFGSPKFPSRSYVLVVKFDAQGNLVWRRYVPGLVPPSDWLAIVHVHDLLVAADGTVSLVMGNNTRFNESFSQYHAWLVRLSATGTTLGTARMGQTGVSGNPAQPYKSSSPEHCVVAADGTTWILSTDGTAGVSYPSQILRKYGPNANLLASYETNLCKAPERWTDLAVDANGIAYVTANFQVSENDGRACLLRFDSNLNLTWRAFGPLGGVYIGDGLESATTDYRVQVGAQGITVMHETPGTQESGYYYRHPVVLRFTDAGELKWARRVMPTELQGNAGASHMQVTSAGDVLLTGFFSESLSLATSFYGKISNAGDLQYFADLASTAGVALTCLTANDRLAVLEAAPGSVYSPQGDQSIRIYGNPASVLLPVVLDAGLPQSRSVLSGSTVEFRVVNRGSPASYQWRKQTGAGTPQDILGATGDALALSNVQSGDAGGYSCVVTNAAGSVTSGTATLTVVQVVPLVTALDDSGRTWTTGGDASWYGATGGVSHDGTDAAASGELDHNQVSWLETTVTGPATINFWWKSSTEHFDALTFKVDGVTSGSPLAGDRDWTLVTLTLGSGTHTLRWEYERDGVGGSDLNRVWVDQFSVVYPLTLADAVDAPAMTFTTGGDAEWAGVASTSSSDFVDHAASAYISANKESWMQTTVTGPGTLTFWWNVECDPDQHYLRLKVDGAAVRSITGFPGWAKVTQAIGSGTHTIRWAFESGPGIIFLGDGGKVDRVSFAAGGLEPGFLAHPTSQIRLAGGQVSFSVTPSGDSPQYQWLKGPAKTVLNGTTSQGFTKIHLSAADATLYWVKLTNDHGTATSNPAYLGVATPLPAASTLKEGAALALNAAVAVPPGCSISSYQWRNGSQILADGTVNGVTTSGAGTKALKITGLKAANSGPYTCIVEMTTPGGTVTGSLGVSTVTVLPKPEVAALPPRTYTVSESVDVQINSTNSPTKYAVTGLPAGVTVNAATGRITGKPKVASALLKDGTRKPFKLSITATNAAGTSSPVTVDWIVHPLDSRLVGTYNGLLDRNAAVNGTLPTSTTGLGGTVQLQITSGGVISGTLKLGSQVAYRLAGAVDVSPTNGSLSCSLPITRKAPWANVTLNLSFDLASGGIAGSITDGGANAPLVKGWRTTSLTSYNGLHNSALFVDAGLSGDFTTTPKGDGFAALNVTGKGTAKWTAKLPDGSAVIASTPVGPTGQVMLHQLLQGGAGSVQGWVEIDAATHEVEGAPSLSWFKTSQEASRNYKDGIALQNLTVTGGLYVAKNVSLHALLGLGAPPLNAQVRLSQGGLDPALVQSFTLTAPNTVTVPTNPLGMKLTLAPATGLVTGSFTQPGLTAKTPRKADVFGLIVPRLSRGVGYFLLPELPTPSTTPATAPIWSGKLEIGVPVEP</sequence>
<dbReference type="PRINTS" id="PR00480">
    <property type="entry name" value="ASTACIN"/>
</dbReference>
<gene>
    <name evidence="5" type="ORF">HNQ64_000568</name>
</gene>
<dbReference type="Pfam" id="PF07679">
    <property type="entry name" value="I-set"/>
    <property type="match status" value="1"/>
</dbReference>
<keyword evidence="1" id="KW-0479">Metal-binding</keyword>
<evidence type="ECO:0000313" key="5">
    <source>
        <dbReference type="EMBL" id="MBB5036334.1"/>
    </source>
</evidence>
<dbReference type="PANTHER" id="PTHR10127:SF850">
    <property type="entry name" value="METALLOENDOPEPTIDASE"/>
    <property type="match status" value="1"/>
</dbReference>
<feature type="active site" evidence="1">
    <location>
        <position position="140"/>
    </location>
</feature>
<dbReference type="SUPFAM" id="SSF48726">
    <property type="entry name" value="Immunoglobulin"/>
    <property type="match status" value="2"/>
</dbReference>
<dbReference type="SMART" id="SM00409">
    <property type="entry name" value="IG"/>
    <property type="match status" value="3"/>
</dbReference>
<keyword evidence="1" id="KW-0862">Zinc</keyword>
<dbReference type="InterPro" id="IPR013098">
    <property type="entry name" value="Ig_I-set"/>
</dbReference>
<feature type="domain" description="Ig-like" evidence="3">
    <location>
        <begin position="1527"/>
        <end position="1619"/>
    </location>
</feature>
<dbReference type="InterPro" id="IPR006026">
    <property type="entry name" value="Peptidase_Metallo"/>
</dbReference>
<dbReference type="InterPro" id="IPR036179">
    <property type="entry name" value="Ig-like_dom_sf"/>
</dbReference>
<feature type="binding site" evidence="1">
    <location>
        <position position="143"/>
    </location>
    <ligand>
        <name>Zn(2+)</name>
        <dbReference type="ChEBI" id="CHEBI:29105"/>
        <note>catalytic</note>
    </ligand>
</feature>
<dbReference type="InterPro" id="IPR003598">
    <property type="entry name" value="Ig_sub2"/>
</dbReference>
<evidence type="ECO:0000259" key="4">
    <source>
        <dbReference type="PROSITE" id="PS51864"/>
    </source>
</evidence>
<dbReference type="Proteomes" id="UP000534294">
    <property type="component" value="Unassembled WGS sequence"/>
</dbReference>
<dbReference type="Pfam" id="PF05345">
    <property type="entry name" value="He_PIG"/>
    <property type="match status" value="1"/>
</dbReference>
<reference evidence="5 6" key="1">
    <citation type="submission" date="2020-08" db="EMBL/GenBank/DDBJ databases">
        <title>Genomic Encyclopedia of Type Strains, Phase IV (KMG-IV): sequencing the most valuable type-strain genomes for metagenomic binning, comparative biology and taxonomic classification.</title>
        <authorList>
            <person name="Goeker M."/>
        </authorList>
    </citation>
    <scope>NUCLEOTIDE SEQUENCE [LARGE SCALE GENOMIC DNA]</scope>
    <source>
        <strain evidence="5 6">DSM 12251</strain>
    </source>
</reference>
<dbReference type="GO" id="GO:0008270">
    <property type="term" value="F:zinc ion binding"/>
    <property type="evidence" value="ECO:0007669"/>
    <property type="project" value="UniProtKB-UniRule"/>
</dbReference>
<comment type="cofactor">
    <cofactor evidence="1">
        <name>Zn(2+)</name>
        <dbReference type="ChEBI" id="CHEBI:29105"/>
    </cofactor>
    <text evidence="1">Binds 1 zinc ion per subunit.</text>
</comment>
<feature type="domain" description="Peptidase M12A" evidence="4">
    <location>
        <begin position="24"/>
        <end position="262"/>
    </location>
</feature>
<keyword evidence="1" id="KW-0645">Protease</keyword>
<dbReference type="Pfam" id="PF01400">
    <property type="entry name" value="Astacin"/>
    <property type="match status" value="1"/>
</dbReference>